<dbReference type="EMBL" id="GBXM01082122">
    <property type="protein sequence ID" value="JAH26455.1"/>
    <property type="molecule type" value="Transcribed_RNA"/>
</dbReference>
<proteinExistence type="predicted"/>
<protein>
    <submittedName>
        <fullName evidence="1">Uncharacterized protein</fullName>
    </submittedName>
</protein>
<reference evidence="1" key="1">
    <citation type="submission" date="2014-11" db="EMBL/GenBank/DDBJ databases">
        <authorList>
            <person name="Amaro Gonzalez C."/>
        </authorList>
    </citation>
    <scope>NUCLEOTIDE SEQUENCE</scope>
</reference>
<accession>A0A0E9RD99</accession>
<reference evidence="1" key="2">
    <citation type="journal article" date="2015" name="Fish Shellfish Immunol.">
        <title>Early steps in the European eel (Anguilla anguilla)-Vibrio vulnificus interaction in the gills: Role of the RtxA13 toxin.</title>
        <authorList>
            <person name="Callol A."/>
            <person name="Pajuelo D."/>
            <person name="Ebbesson L."/>
            <person name="Teles M."/>
            <person name="MacKenzie S."/>
            <person name="Amaro C."/>
        </authorList>
    </citation>
    <scope>NUCLEOTIDE SEQUENCE</scope>
</reference>
<organism evidence="1">
    <name type="scientific">Anguilla anguilla</name>
    <name type="common">European freshwater eel</name>
    <name type="synonym">Muraena anguilla</name>
    <dbReference type="NCBI Taxonomy" id="7936"/>
    <lineage>
        <taxon>Eukaryota</taxon>
        <taxon>Metazoa</taxon>
        <taxon>Chordata</taxon>
        <taxon>Craniata</taxon>
        <taxon>Vertebrata</taxon>
        <taxon>Euteleostomi</taxon>
        <taxon>Actinopterygii</taxon>
        <taxon>Neopterygii</taxon>
        <taxon>Teleostei</taxon>
        <taxon>Anguilliformes</taxon>
        <taxon>Anguillidae</taxon>
        <taxon>Anguilla</taxon>
    </lineage>
</organism>
<name>A0A0E9RD99_ANGAN</name>
<evidence type="ECO:0000313" key="1">
    <source>
        <dbReference type="EMBL" id="JAH26455.1"/>
    </source>
</evidence>
<sequence length="15" mass="1783">MKRIYVLSALTPFPF</sequence>